<evidence type="ECO:0000259" key="4">
    <source>
        <dbReference type="Pfam" id="PF14490"/>
    </source>
</evidence>
<sequence length="708" mass="79598">MKDNLIYSGHLTKIKSKGLEKTGWFQPDQGSPFRIRARALPTGFWNLSIEGLYTTESVFIINRYRLLAPISELLPSHFASGHPNAFQRMSTHLDDNIRTLIECPELLDLWTAGDKQACLLIKNSLIEQYTVPNLLNYLQRFELSRKILHEICDTLGFSAIDFIEGQPYLLNRVPSVPFRVADMLALEAGIAANSSYRIGAAVQYVYMQYLNGGSSYISGDEFVNRVNALLGKSLPKDNIRLEIERFAQEQDHELICRGNLFFDRHLYFAEIQIAQRLADLISCPVSKPGDLSGTIRNLSGAGRLPELDEDQHEGIEQFFEHPVLLVRGEAGTGKSSWIAYLLIVLQTLLPGIHIKLAAPTGKAARQLEAVTGHPAQTIHSLLGKGREKTSRIWFHHKRNPLNADVLVIDEASMVNEYLWRDLLWSVERGTRLVFVGDPNQLEPIGPGRPFLDMISLGFPTVTLQRNYRNDSAILSLARAVLLGEVDSSHLEAAGIQTIPTESVEETKETIVRLYLDKAKQYPVITMYREQYSLGTDRLNEYMKQRINPVRMAEGMGEGDPVIQITNTSRADNGEVGWIRSFHPSRSSCILFEPDKEVLYTFPELMSEMELAYAITTAKTQGSQYEGVIIPLTDIGLEIPHRQSMWYKNSIYTALTRAKKELVLIGDPDILINGAQRKGTPRKTMLVKRIEHVFKGSGILPGENALPKG</sequence>
<keyword evidence="1" id="KW-0547">Nucleotide-binding</keyword>
<dbReference type="Pfam" id="PF14490">
    <property type="entry name" value="HHH_RecD2"/>
    <property type="match status" value="1"/>
</dbReference>
<evidence type="ECO:0000259" key="3">
    <source>
        <dbReference type="Pfam" id="PF13538"/>
    </source>
</evidence>
<dbReference type="InterPro" id="IPR027417">
    <property type="entry name" value="P-loop_NTPase"/>
</dbReference>
<keyword evidence="6" id="KW-1185">Reference proteome</keyword>
<comment type="caution">
    <text evidence="5">The sequence shown here is derived from an EMBL/GenBank/DDBJ whole genome shotgun (WGS) entry which is preliminary data.</text>
</comment>
<dbReference type="PANTHER" id="PTHR43788:SF6">
    <property type="entry name" value="DNA HELICASE B"/>
    <property type="match status" value="1"/>
</dbReference>
<dbReference type="Proteomes" id="UP000673394">
    <property type="component" value="Unassembled WGS sequence"/>
</dbReference>
<dbReference type="Pfam" id="PF13538">
    <property type="entry name" value="UvrD_C_2"/>
    <property type="match status" value="1"/>
</dbReference>
<gene>
    <name evidence="5" type="ORF">I8J30_25745</name>
</gene>
<accession>A0ABS5CJQ8</accession>
<dbReference type="InterPro" id="IPR050534">
    <property type="entry name" value="Coronavir_polyprotein_1ab"/>
</dbReference>
<dbReference type="InterPro" id="IPR029493">
    <property type="entry name" value="RecD2-like_HHH"/>
</dbReference>
<dbReference type="Pfam" id="PF13604">
    <property type="entry name" value="AAA_30"/>
    <property type="match status" value="1"/>
</dbReference>
<dbReference type="PANTHER" id="PTHR43788">
    <property type="entry name" value="DNA2/NAM7 HELICASE FAMILY MEMBER"/>
    <property type="match status" value="1"/>
</dbReference>
<protein>
    <submittedName>
        <fullName evidence="5">AAA family ATPase</fullName>
    </submittedName>
</protein>
<dbReference type="Gene3D" id="1.10.10.2220">
    <property type="match status" value="1"/>
</dbReference>
<dbReference type="InterPro" id="IPR027785">
    <property type="entry name" value="UvrD-like_helicase_C"/>
</dbReference>
<reference evidence="5 6" key="1">
    <citation type="submission" date="2021-04" db="EMBL/GenBank/DDBJ databases">
        <title>Paenibacillus sp. DLE-14 whole genome sequence.</title>
        <authorList>
            <person name="Ham Y.J."/>
        </authorList>
    </citation>
    <scope>NUCLEOTIDE SEQUENCE [LARGE SCALE GENOMIC DNA]</scope>
    <source>
        <strain evidence="5 6">DLE-14</strain>
    </source>
</reference>
<dbReference type="CDD" id="cd17933">
    <property type="entry name" value="DEXSc_RecD-like"/>
    <property type="match status" value="1"/>
</dbReference>
<name>A0ABS5CJQ8_9BACL</name>
<feature type="domain" description="ATP-dependent RecD2 DNA helicase-like helix-hairpin-helix" evidence="4">
    <location>
        <begin position="128"/>
        <end position="215"/>
    </location>
</feature>
<dbReference type="Gene3D" id="2.30.30.940">
    <property type="match status" value="1"/>
</dbReference>
<dbReference type="SUPFAM" id="SSF52540">
    <property type="entry name" value="P-loop containing nucleoside triphosphate hydrolases"/>
    <property type="match status" value="1"/>
</dbReference>
<dbReference type="RefSeq" id="WP_210663037.1">
    <property type="nucleotide sequence ID" value="NZ_JAGKSP010000015.1"/>
</dbReference>
<dbReference type="Gene3D" id="3.40.50.300">
    <property type="entry name" value="P-loop containing nucleotide triphosphate hydrolases"/>
    <property type="match status" value="2"/>
</dbReference>
<dbReference type="EMBL" id="JAGKSP010000015">
    <property type="protein sequence ID" value="MBP3966111.1"/>
    <property type="molecule type" value="Genomic_DNA"/>
</dbReference>
<evidence type="ECO:0000256" key="2">
    <source>
        <dbReference type="ARBA" id="ARBA00022840"/>
    </source>
</evidence>
<evidence type="ECO:0000313" key="6">
    <source>
        <dbReference type="Proteomes" id="UP000673394"/>
    </source>
</evidence>
<feature type="domain" description="UvrD-like helicase C-terminal" evidence="3">
    <location>
        <begin position="610"/>
        <end position="664"/>
    </location>
</feature>
<evidence type="ECO:0000313" key="5">
    <source>
        <dbReference type="EMBL" id="MBP3966111.1"/>
    </source>
</evidence>
<evidence type="ECO:0000256" key="1">
    <source>
        <dbReference type="ARBA" id="ARBA00022741"/>
    </source>
</evidence>
<keyword evidence="2" id="KW-0067">ATP-binding</keyword>
<organism evidence="5 6">
    <name type="scientific">Paenibacillus lignilyticus</name>
    <dbReference type="NCBI Taxonomy" id="1172615"/>
    <lineage>
        <taxon>Bacteria</taxon>
        <taxon>Bacillati</taxon>
        <taxon>Bacillota</taxon>
        <taxon>Bacilli</taxon>
        <taxon>Bacillales</taxon>
        <taxon>Paenibacillaceae</taxon>
        <taxon>Paenibacillus</taxon>
    </lineage>
</organism>
<proteinExistence type="predicted"/>
<dbReference type="CDD" id="cd18809">
    <property type="entry name" value="SF1_C_RecD"/>
    <property type="match status" value="1"/>
</dbReference>